<dbReference type="HAMAP" id="MF_01030">
    <property type="entry name" value="D_Ser_dehydrat"/>
    <property type="match status" value="1"/>
</dbReference>
<dbReference type="InterPro" id="IPR036052">
    <property type="entry name" value="TrpB-like_PALP_sf"/>
</dbReference>
<dbReference type="GO" id="GO:0008721">
    <property type="term" value="F:D-serine ammonia-lyase activity"/>
    <property type="evidence" value="ECO:0007669"/>
    <property type="project" value="UniProtKB-EC"/>
</dbReference>
<dbReference type="RefSeq" id="WP_149620960.1">
    <property type="nucleotide sequence ID" value="NZ_VOBL01000032.1"/>
</dbReference>
<evidence type="ECO:0000313" key="6">
    <source>
        <dbReference type="EMBL" id="KAA0973225.1"/>
    </source>
</evidence>
<dbReference type="NCBIfam" id="NF002823">
    <property type="entry name" value="PRK02991.1"/>
    <property type="match status" value="1"/>
</dbReference>
<dbReference type="EMBL" id="VOBL01000032">
    <property type="protein sequence ID" value="KAA0973225.1"/>
    <property type="molecule type" value="Genomic_DNA"/>
</dbReference>
<sequence>MNEAFDLEQLLIDPVVSALAKAEETAWFAAKPVNTAVGIEDSGINPAITEDARARFRRFAPWFAERFADTRPTHGILESPLVGIPDLQAELGDRYGKALPGKLWLKRDDLLPVSGSIKARGGIHEVLQVAERIVIDAGLMSATDDARVLDRPEVREMLSGHGIAVGSTGNLGLSIGIVASELGFNATVHMSMDARAWKKDLLRSRGVTVVEHAGNFSDAVAAGRRTAEEDPSVWFVDDESSLSLFAGYSAAGARLAGQLASLEVTVDERHPLFVYLPCGVGGGPGGVTFGLKQAFGDAVHCIFVEPVSSPCMSLGVRTSLHDAISVADIGLDGLTAADGLAVGRPSRLVGEHLQQLIDGYVTVTDERMKACVGLLHDVEGIDVEPSAAAGFPGPWQVLANKTYLTAFGLDDAALANATHIVWSTGGSMVPADEMAGYVAEGQGLAGKVSWR</sequence>
<dbReference type="InterPro" id="IPR000634">
    <property type="entry name" value="Ser/Thr_deHydtase_PyrdxlP-BS"/>
</dbReference>
<dbReference type="OrthoDB" id="9780546at2"/>
<comment type="similarity">
    <text evidence="4">Belongs to the serine/threonine dehydratase family. DsdA subfamily.</text>
</comment>
<keyword evidence="3 4" id="KW-0456">Lyase</keyword>
<gene>
    <name evidence="4" type="primary">dsdA</name>
    <name evidence="6" type="ORF">FQ154_19165</name>
</gene>
<dbReference type="InterPro" id="IPR011780">
    <property type="entry name" value="D_Ser_am_lyase"/>
</dbReference>
<proteinExistence type="inferred from homology"/>
<evidence type="ECO:0000256" key="3">
    <source>
        <dbReference type="ARBA" id="ARBA00023239"/>
    </source>
</evidence>
<comment type="caution">
    <text evidence="6">The sequence shown here is derived from an EMBL/GenBank/DDBJ whole genome shotgun (WGS) entry which is preliminary data.</text>
</comment>
<dbReference type="InterPro" id="IPR001926">
    <property type="entry name" value="TrpB-like_PALP"/>
</dbReference>
<dbReference type="GO" id="GO:0036088">
    <property type="term" value="P:D-serine catabolic process"/>
    <property type="evidence" value="ECO:0007669"/>
    <property type="project" value="TreeGrafter"/>
</dbReference>
<dbReference type="EC" id="4.3.1.18" evidence="4"/>
<keyword evidence="2 4" id="KW-0663">Pyridoxal phosphate</keyword>
<dbReference type="InterPro" id="IPR050147">
    <property type="entry name" value="Ser/Thr_Dehydratase"/>
</dbReference>
<comment type="cofactor">
    <cofactor evidence="1 4">
        <name>pyridoxal 5'-phosphate</name>
        <dbReference type="ChEBI" id="CHEBI:597326"/>
    </cofactor>
</comment>
<dbReference type="Proteomes" id="UP000323856">
    <property type="component" value="Unassembled WGS sequence"/>
</dbReference>
<evidence type="ECO:0000256" key="4">
    <source>
        <dbReference type="HAMAP-Rule" id="MF_01030"/>
    </source>
</evidence>
<name>A0A5B0E4X3_9MICC</name>
<dbReference type="Pfam" id="PF00291">
    <property type="entry name" value="PALP"/>
    <property type="match status" value="1"/>
</dbReference>
<evidence type="ECO:0000256" key="1">
    <source>
        <dbReference type="ARBA" id="ARBA00001933"/>
    </source>
</evidence>
<dbReference type="Gene3D" id="3.40.50.1100">
    <property type="match status" value="2"/>
</dbReference>
<comment type="catalytic activity">
    <reaction evidence="4">
        <text>D-serine = pyruvate + NH4(+)</text>
        <dbReference type="Rhea" id="RHEA:13977"/>
        <dbReference type="ChEBI" id="CHEBI:15361"/>
        <dbReference type="ChEBI" id="CHEBI:28938"/>
        <dbReference type="ChEBI" id="CHEBI:35247"/>
        <dbReference type="EC" id="4.3.1.18"/>
    </reaction>
</comment>
<dbReference type="SUPFAM" id="SSF53686">
    <property type="entry name" value="Tryptophan synthase beta subunit-like PLP-dependent enzymes"/>
    <property type="match status" value="1"/>
</dbReference>
<evidence type="ECO:0000259" key="5">
    <source>
        <dbReference type="Pfam" id="PF00291"/>
    </source>
</evidence>
<evidence type="ECO:0000256" key="2">
    <source>
        <dbReference type="ARBA" id="ARBA00022898"/>
    </source>
</evidence>
<feature type="modified residue" description="N6-(pyridoxal phosphate)lysine" evidence="4">
    <location>
        <position position="118"/>
    </location>
</feature>
<dbReference type="NCBIfam" id="TIGR02035">
    <property type="entry name" value="D_Ser_am_lyase"/>
    <property type="match status" value="1"/>
</dbReference>
<protein>
    <recommendedName>
        <fullName evidence="4">Probable D-serine dehydratase</fullName>
        <ecNumber evidence="4">4.3.1.18</ecNumber>
    </recommendedName>
    <alternativeName>
        <fullName evidence="4">D-serine deaminase</fullName>
        <shortName evidence="4">DSD</shortName>
    </alternativeName>
</protein>
<organism evidence="6 7">
    <name type="scientific">Paeniglutamicibacter gangotriensis</name>
    <dbReference type="NCBI Taxonomy" id="254787"/>
    <lineage>
        <taxon>Bacteria</taxon>
        <taxon>Bacillati</taxon>
        <taxon>Actinomycetota</taxon>
        <taxon>Actinomycetes</taxon>
        <taxon>Micrococcales</taxon>
        <taxon>Micrococcaceae</taxon>
        <taxon>Paeniglutamicibacter</taxon>
    </lineage>
</organism>
<dbReference type="GO" id="GO:0016836">
    <property type="term" value="F:hydro-lyase activity"/>
    <property type="evidence" value="ECO:0007669"/>
    <property type="project" value="UniProtKB-UniRule"/>
</dbReference>
<dbReference type="PANTHER" id="PTHR48078">
    <property type="entry name" value="THREONINE DEHYDRATASE, MITOCHONDRIAL-RELATED"/>
    <property type="match status" value="1"/>
</dbReference>
<evidence type="ECO:0000313" key="7">
    <source>
        <dbReference type="Proteomes" id="UP000323856"/>
    </source>
</evidence>
<dbReference type="PANTHER" id="PTHR48078:SF9">
    <property type="entry name" value="D-SERINE DEHYDRATASE"/>
    <property type="match status" value="1"/>
</dbReference>
<dbReference type="GO" id="GO:0009097">
    <property type="term" value="P:isoleucine biosynthetic process"/>
    <property type="evidence" value="ECO:0007669"/>
    <property type="project" value="TreeGrafter"/>
</dbReference>
<reference evidence="6 7" key="1">
    <citation type="submission" date="2019-07" db="EMBL/GenBank/DDBJ databases">
        <title>Analysis of the biochemical properties, biological activity and biotechnological potential of siderophores and biosurfactants produced by Antarctic psychrotolerant bacteria.</title>
        <authorList>
            <person name="Styczynski M."/>
            <person name="Krucon T."/>
            <person name="Decewicz P."/>
            <person name="Dziewit L."/>
        </authorList>
    </citation>
    <scope>NUCLEOTIDE SEQUENCE [LARGE SCALE GENOMIC DNA]</scope>
    <source>
        <strain evidence="6 7">ANT_H27</strain>
    </source>
</reference>
<accession>A0A5B0E4X3</accession>
<dbReference type="AlphaFoldDB" id="A0A5B0E4X3"/>
<feature type="domain" description="Tryptophan synthase beta chain-like PALP" evidence="5">
    <location>
        <begin position="79"/>
        <end position="393"/>
    </location>
</feature>
<dbReference type="GO" id="GO:0030170">
    <property type="term" value="F:pyridoxal phosphate binding"/>
    <property type="evidence" value="ECO:0007669"/>
    <property type="project" value="InterPro"/>
</dbReference>
<dbReference type="PROSITE" id="PS00165">
    <property type="entry name" value="DEHYDRATASE_SER_THR"/>
    <property type="match status" value="1"/>
</dbReference>